<feature type="region of interest" description="Disordered" evidence="1">
    <location>
        <begin position="63"/>
        <end position="92"/>
    </location>
</feature>
<evidence type="ECO:0000256" key="1">
    <source>
        <dbReference type="SAM" id="MobiDB-lite"/>
    </source>
</evidence>
<proteinExistence type="predicted"/>
<dbReference type="InterPro" id="IPR009057">
    <property type="entry name" value="Homeodomain-like_sf"/>
</dbReference>
<protein>
    <submittedName>
        <fullName evidence="2">Transposase</fullName>
    </submittedName>
</protein>
<dbReference type="Pfam" id="PF01527">
    <property type="entry name" value="HTH_Tnp_1"/>
    <property type="match status" value="1"/>
</dbReference>
<organism evidence="2 3">
    <name type="scientific">Halanaerobium congolense</name>
    <dbReference type="NCBI Taxonomy" id="54121"/>
    <lineage>
        <taxon>Bacteria</taxon>
        <taxon>Bacillati</taxon>
        <taxon>Bacillota</taxon>
        <taxon>Clostridia</taxon>
        <taxon>Halanaerobiales</taxon>
        <taxon>Halanaerobiaceae</taxon>
        <taxon>Halanaerobium</taxon>
    </lineage>
</organism>
<gene>
    <name evidence="2" type="ORF">SAMN04488597_10947</name>
</gene>
<sequence length="92" mass="10676">MKVIYSNYKGKTSIAKRKYSDETKEQIVKECCEIGNTALEARRHNISKHTVYSGVKKAKETGSVKSFPKDEKKKMKEIENRLDKMSDENNKF</sequence>
<evidence type="ECO:0000313" key="2">
    <source>
        <dbReference type="EMBL" id="SDC58142.1"/>
    </source>
</evidence>
<reference evidence="2 3" key="1">
    <citation type="submission" date="2016-10" db="EMBL/GenBank/DDBJ databases">
        <authorList>
            <person name="Varghese N."/>
            <person name="Submissions S."/>
        </authorList>
    </citation>
    <scope>NUCLEOTIDE SEQUENCE [LARGE SCALE GENOMIC DNA]</scope>
    <source>
        <strain evidence="2 3">WG10</strain>
    </source>
</reference>
<dbReference type="GO" id="GO:0006313">
    <property type="term" value="P:DNA transposition"/>
    <property type="evidence" value="ECO:0007669"/>
    <property type="project" value="InterPro"/>
</dbReference>
<dbReference type="AlphaFoldDB" id="A0A1G6MRJ6"/>
<dbReference type="GO" id="GO:0003677">
    <property type="term" value="F:DNA binding"/>
    <property type="evidence" value="ECO:0007669"/>
    <property type="project" value="InterPro"/>
</dbReference>
<dbReference type="EMBL" id="FMYT01000009">
    <property type="protein sequence ID" value="SDC58142.1"/>
    <property type="molecule type" value="Genomic_DNA"/>
</dbReference>
<name>A0A1G6MRJ6_9FIRM</name>
<dbReference type="Proteomes" id="UP000324896">
    <property type="component" value="Unassembled WGS sequence"/>
</dbReference>
<evidence type="ECO:0000313" key="3">
    <source>
        <dbReference type="Proteomes" id="UP000324896"/>
    </source>
</evidence>
<dbReference type="InterPro" id="IPR002514">
    <property type="entry name" value="Transposase_8"/>
</dbReference>
<dbReference type="SUPFAM" id="SSF46689">
    <property type="entry name" value="Homeodomain-like"/>
    <property type="match status" value="1"/>
</dbReference>
<dbReference type="GO" id="GO:0004803">
    <property type="term" value="F:transposase activity"/>
    <property type="evidence" value="ECO:0007669"/>
    <property type="project" value="InterPro"/>
</dbReference>
<accession>A0A1G6MRJ6</accession>